<gene>
    <name evidence="3" type="ORF">DN745_05750</name>
</gene>
<keyword evidence="1" id="KW-0547">Nucleotide-binding</keyword>
<dbReference type="InterPro" id="IPR014729">
    <property type="entry name" value="Rossmann-like_a/b/a_fold"/>
</dbReference>
<sequence length="329" mass="38078">MILGKFLPPHAGHRYLADFARNYCDDLTILVCTLEREPIDGALRYHWMRRMFPDCRVVHITDDVPQTPDEDPNFWPIWRNLVLSAMPDGVDLVFASEDYGFKLAEVLDAEFVPVDPARELMPVSGTAIRENPMANWRFIPDEVRSYYLRRVCIFGPESTGKSTLTADLARHFDTVYVHEYARPLLNFKDGHCDYPDIERIARGQAAAEDALAPRANRVLFSDTDALTTTIWSDVLFGKCPEWVSAQARRRTYDLTLLLDVDVDWVDDNQRYFPEHDKRRAFFKRCKRTLEENDRPYVHIHGTWEERFERAVAAVERCLAQAKPAGASKH</sequence>
<evidence type="ECO:0000259" key="2">
    <source>
        <dbReference type="Pfam" id="PF13521"/>
    </source>
</evidence>
<dbReference type="SUPFAM" id="SSF52374">
    <property type="entry name" value="Nucleotidylyl transferase"/>
    <property type="match status" value="1"/>
</dbReference>
<dbReference type="OrthoDB" id="3249147at2"/>
<dbReference type="GO" id="GO:0009435">
    <property type="term" value="P:NAD+ biosynthetic process"/>
    <property type="evidence" value="ECO:0007669"/>
    <property type="project" value="InterPro"/>
</dbReference>
<dbReference type="Gene3D" id="3.40.50.300">
    <property type="entry name" value="P-loop containing nucleotide triphosphate hydrolases"/>
    <property type="match status" value="1"/>
</dbReference>
<dbReference type="Gene3D" id="3.40.50.620">
    <property type="entry name" value="HUPs"/>
    <property type="match status" value="1"/>
</dbReference>
<dbReference type="PANTHER" id="PTHR37512">
    <property type="entry name" value="TRIFUNCTIONAL NAD BIOSYNTHESIS/REGULATOR PROTEIN NADR"/>
    <property type="match status" value="1"/>
</dbReference>
<dbReference type="Pfam" id="PF13521">
    <property type="entry name" value="AAA_28"/>
    <property type="match status" value="1"/>
</dbReference>
<dbReference type="GO" id="GO:0000309">
    <property type="term" value="F:nicotinamide-nucleotide adenylyltransferase activity"/>
    <property type="evidence" value="ECO:0007669"/>
    <property type="project" value="InterPro"/>
</dbReference>
<keyword evidence="4" id="KW-1185">Reference proteome</keyword>
<accession>A0A2Z4FIX3</accession>
<feature type="domain" description="NadR/Ttd14 AAA" evidence="2">
    <location>
        <begin position="150"/>
        <end position="306"/>
    </location>
</feature>
<dbReference type="AlphaFoldDB" id="A0A2Z4FIX3"/>
<dbReference type="PANTHER" id="PTHR37512:SF1">
    <property type="entry name" value="NADR_TTD14 AAA DOMAIN-CONTAINING PROTEIN"/>
    <property type="match status" value="1"/>
</dbReference>
<dbReference type="InterPro" id="IPR052735">
    <property type="entry name" value="NAD_biosynth-regulator"/>
</dbReference>
<dbReference type="KEGG" id="bsed:DN745_05750"/>
<dbReference type="InterPro" id="IPR016429">
    <property type="entry name" value="NAD_NadR"/>
</dbReference>
<dbReference type="Proteomes" id="UP000249799">
    <property type="component" value="Chromosome"/>
</dbReference>
<name>A0A2Z4FIX3_9DELT</name>
<evidence type="ECO:0000313" key="4">
    <source>
        <dbReference type="Proteomes" id="UP000249799"/>
    </source>
</evidence>
<feature type="binding site" evidence="1">
    <location>
        <begin position="121"/>
        <end position="123"/>
    </location>
    <ligand>
        <name>NAD(+)</name>
        <dbReference type="ChEBI" id="CHEBI:57540"/>
        <label>1</label>
    </ligand>
</feature>
<evidence type="ECO:0000256" key="1">
    <source>
        <dbReference type="PIRSR" id="PIRSR004776-1"/>
    </source>
</evidence>
<feature type="binding site" evidence="1">
    <location>
        <position position="10"/>
    </location>
    <ligand>
        <name>NAD(+)</name>
        <dbReference type="ChEBI" id="CHEBI:57540"/>
        <label>1</label>
    </ligand>
</feature>
<dbReference type="RefSeq" id="WP_111332918.1">
    <property type="nucleotide sequence ID" value="NZ_CP030032.1"/>
</dbReference>
<dbReference type="InterPro" id="IPR027417">
    <property type="entry name" value="P-loop_NTPase"/>
</dbReference>
<organism evidence="3 4">
    <name type="scientific">Bradymonas sediminis</name>
    <dbReference type="NCBI Taxonomy" id="1548548"/>
    <lineage>
        <taxon>Bacteria</taxon>
        <taxon>Deltaproteobacteria</taxon>
        <taxon>Bradymonadales</taxon>
        <taxon>Bradymonadaceae</taxon>
        <taxon>Bradymonas</taxon>
    </lineage>
</organism>
<dbReference type="GO" id="GO:0050262">
    <property type="term" value="F:ribosylnicotinamide kinase activity"/>
    <property type="evidence" value="ECO:0007669"/>
    <property type="project" value="InterPro"/>
</dbReference>
<evidence type="ECO:0000313" key="3">
    <source>
        <dbReference type="EMBL" id="AWV88869.1"/>
    </source>
</evidence>
<protein>
    <submittedName>
        <fullName evidence="3">Transcriptional regulator</fullName>
    </submittedName>
</protein>
<dbReference type="GO" id="GO:0000166">
    <property type="term" value="F:nucleotide binding"/>
    <property type="evidence" value="ECO:0007669"/>
    <property type="project" value="UniProtKB-KW"/>
</dbReference>
<dbReference type="InterPro" id="IPR038727">
    <property type="entry name" value="NadR/Ttd14_AAA_dom"/>
</dbReference>
<proteinExistence type="predicted"/>
<dbReference type="SUPFAM" id="SSF52540">
    <property type="entry name" value="P-loop containing nucleoside triphosphate hydrolases"/>
    <property type="match status" value="1"/>
</dbReference>
<reference evidence="3 4" key="1">
    <citation type="submission" date="2018-06" db="EMBL/GenBank/DDBJ databases">
        <title>Lujinxingia sediminis gen. nov. sp. nov., a new facultative anaerobic member of the class Deltaproteobacteria, and proposal of Lujinxingaceae fam. nov.</title>
        <authorList>
            <person name="Guo L.-Y."/>
            <person name="Li C.-M."/>
            <person name="Wang S."/>
            <person name="Du Z.-J."/>
        </authorList>
    </citation>
    <scope>NUCLEOTIDE SEQUENCE [LARGE SCALE GENOMIC DNA]</scope>
    <source>
        <strain evidence="3 4">FA350</strain>
    </source>
</reference>
<dbReference type="PIRSF" id="PIRSF004776">
    <property type="entry name" value="NadR_NMNAT/RNK"/>
    <property type="match status" value="1"/>
</dbReference>
<dbReference type="EMBL" id="CP030032">
    <property type="protein sequence ID" value="AWV88869.1"/>
    <property type="molecule type" value="Genomic_DNA"/>
</dbReference>